<reference evidence="4 5" key="5">
    <citation type="submission" date="2017-09" db="EMBL/GenBank/DDBJ databases">
        <authorList>
            <person name="Lee N."/>
            <person name="Cho B.-K."/>
        </authorList>
    </citation>
    <scope>NUCLEOTIDE SEQUENCE [LARGE SCALE GENOMIC DNA]</scope>
    <source>
        <strain evidence="4 5">ATCC 27465</strain>
    </source>
</reference>
<dbReference type="EMBL" id="AF170704">
    <property type="protein sequence ID" value="AAD50456.1"/>
    <property type="molecule type" value="Genomic_DNA"/>
</dbReference>
<dbReference type="RefSeq" id="WP_150514416.1">
    <property type="nucleotide sequence ID" value="NZ_BMSQ01000006.1"/>
</dbReference>
<reference evidence="2" key="3">
    <citation type="journal article" date="2000" name="FEMS Microbiol. Lett.">
        <title>An efficient approach for cloning the dNDP-glucose synthase gene from actinomycetes and its application in Streptomyces spectabilis, a spectinomycin producer.</title>
        <authorList>
            <person name="Hyun C."/>
            <person name="Kim S.S."/>
            <person name="Sohng J.K."/>
            <person name="Hahn J."/>
            <person name="Kim J."/>
            <person name="Suh J."/>
        </authorList>
    </citation>
    <scope>NUCLEOTIDE SEQUENCE</scope>
    <source>
        <strain evidence="2">ATCC 27741</strain>
    </source>
</reference>
<reference evidence="2" key="1">
    <citation type="submission" date="1999-04" db="EMBL/GenBank/DDBJ databases">
        <authorList>
            <person name="Hyun C.G."/>
            <person name="Suh J.W."/>
        </authorList>
    </citation>
    <scope>NUCLEOTIDE SEQUENCE</scope>
    <source>
        <strain evidence="2">ATCC 27741</strain>
    </source>
</reference>
<dbReference type="EMBL" id="CP023690">
    <property type="protein sequence ID" value="QEV63560.1"/>
    <property type="molecule type" value="Genomic_DNA"/>
</dbReference>
<dbReference type="AlphaFoldDB" id="Q9S3X2"/>
<dbReference type="Proteomes" id="UP000549009">
    <property type="component" value="Unassembled WGS sequence"/>
</dbReference>
<protein>
    <submittedName>
        <fullName evidence="1">SpcZ</fullName>
    </submittedName>
</protein>
<accession>Q9S3X2</accession>
<reference evidence="1" key="2">
    <citation type="submission" date="1999-07" db="EMBL/GenBank/DDBJ databases">
        <title>The spectinomycin resistance gene of the spectinomycin producer Streptomyces spectabilis.</title>
        <authorList>
            <person name="Altenbuchner J."/>
            <person name="Jennen D."/>
            <person name="Volff J.N."/>
        </authorList>
    </citation>
    <scope>NUCLEOTIDE SEQUENCE</scope>
    <source>
        <strain evidence="1">NRRL 2494</strain>
    </source>
</reference>
<reference evidence="2" key="4">
    <citation type="journal article" date="2008" name="Curr. Microbiol.">
        <title>The gene cluster for spectinomycin biosynthesis and the aminoglycoside-resistance function of spcM in Streptomyces spectabilis.</title>
        <authorList>
            <person name="Kim K.R."/>
            <person name="Kim T.J."/>
            <person name="Suh J.W."/>
        </authorList>
    </citation>
    <scope>NUCLEOTIDE SEQUENCE</scope>
    <source>
        <strain evidence="2">ATCC 27741</strain>
    </source>
</reference>
<keyword evidence="6" id="KW-1185">Reference proteome</keyword>
<dbReference type="OrthoDB" id="3390958at2"/>
<sequence length="267" mass="28298">MSRTPGAPEPAETTEAFERFVELLAAGPVGPEHPAAPGGPGLPSWLAQLAAALFHGQDEQAARRWALRVHTALGRLGGPVPFDVVHDWHARAVAPLLAEVSARRGGDGAAPDAVRRLHERALAGERATEAEWTEALGPALTQVYGHAYAYADAYATASVNARAYAMDNDYGEEKAAEFAAMYAKLNTDANARSYADANALANTRALAAAFARADERAFAEAYPFAYVHVYALADAERAEPAGRDERYRAACARLADGLAEALDRAAG</sequence>
<organism evidence="1">
    <name type="scientific">Streptomyces spectabilis</name>
    <dbReference type="NCBI Taxonomy" id="68270"/>
    <lineage>
        <taxon>Bacteria</taxon>
        <taxon>Bacillati</taxon>
        <taxon>Actinomycetota</taxon>
        <taxon>Actinomycetes</taxon>
        <taxon>Kitasatosporales</taxon>
        <taxon>Streptomycetaceae</taxon>
        <taxon>Streptomyces</taxon>
    </lineage>
</organism>
<proteinExistence type="predicted"/>
<dbReference type="Proteomes" id="UP000326505">
    <property type="component" value="Chromosome"/>
</dbReference>
<dbReference type="EMBL" id="EU255259">
    <property type="protein sequence ID" value="ABW87796.1"/>
    <property type="molecule type" value="Genomic_DNA"/>
</dbReference>
<evidence type="ECO:0000313" key="4">
    <source>
        <dbReference type="EMBL" id="QEV63560.1"/>
    </source>
</evidence>
<gene>
    <name evidence="1" type="primary">spcZ</name>
    <name evidence="4" type="ORF">CP982_36680</name>
    <name evidence="3" type="ORF">FHS40_004661</name>
</gene>
<evidence type="ECO:0000313" key="5">
    <source>
        <dbReference type="Proteomes" id="UP000326505"/>
    </source>
</evidence>
<evidence type="ECO:0000313" key="2">
    <source>
        <dbReference type="EMBL" id="ABW87796.1"/>
    </source>
</evidence>
<name>Q9S3X2_STRST</name>
<evidence type="ECO:0000313" key="6">
    <source>
        <dbReference type="Proteomes" id="UP000549009"/>
    </source>
</evidence>
<evidence type="ECO:0000313" key="1">
    <source>
        <dbReference type="EMBL" id="AAD50456.1"/>
    </source>
</evidence>
<evidence type="ECO:0000313" key="3">
    <source>
        <dbReference type="EMBL" id="MBB5105566.1"/>
    </source>
</evidence>
<reference evidence="3 6" key="6">
    <citation type="submission" date="2020-08" db="EMBL/GenBank/DDBJ databases">
        <title>Genomic Encyclopedia of Type Strains, Phase III (KMG-III): the genomes of soil and plant-associated and newly described type strains.</title>
        <authorList>
            <person name="Whitman W."/>
        </authorList>
    </citation>
    <scope>NUCLEOTIDE SEQUENCE [LARGE SCALE GENOMIC DNA]</scope>
    <source>
        <strain evidence="3 6">CECT 3146</strain>
    </source>
</reference>
<dbReference type="KEGG" id="sspb:CP982_36680"/>
<dbReference type="EMBL" id="JACHJD010000007">
    <property type="protein sequence ID" value="MBB5105566.1"/>
    <property type="molecule type" value="Genomic_DNA"/>
</dbReference>